<protein>
    <submittedName>
        <fullName evidence="2">Uncharacterized protein</fullName>
    </submittedName>
</protein>
<sequence length="287" mass="30599">MRLFPRKRAATAPAPALPPPDDLLPLPDCGRVPVLGSGAHQAELTAAAHGRAAGADLDRHLPATAALVPDPASRHGVRVDVLVDGAVRTVGALPREIGLEYRPALARVGDRGQLGTCPARITGGGGNPYGVYLLLAPPREIEVFTGARDPVVAEGSNLRVLLWNERTCGVTREDEHQDALVDYAPFPGQQTREVIACLGFCRIDSGRYRGEEAIEVQLGGRRVGQLTYAMSLRYAQSLRRLLATGVEVTCSALTRSTRDGIRVDLLLPQLTDSTVDAVGVDPAATRR</sequence>
<comment type="caution">
    <text evidence="2">The sequence shown here is derived from an EMBL/GenBank/DDBJ whole genome shotgun (WGS) entry which is preliminary data.</text>
</comment>
<evidence type="ECO:0000313" key="3">
    <source>
        <dbReference type="Proteomes" id="UP000186040"/>
    </source>
</evidence>
<proteinExistence type="predicted"/>
<evidence type="ECO:0000313" key="2">
    <source>
        <dbReference type="EMBL" id="OLR90500.1"/>
    </source>
</evidence>
<gene>
    <name evidence="2" type="ORF">BJP25_28105</name>
</gene>
<organism evidence="2 3">
    <name type="scientific">Actinokineospora bangkokensis</name>
    <dbReference type="NCBI Taxonomy" id="1193682"/>
    <lineage>
        <taxon>Bacteria</taxon>
        <taxon>Bacillati</taxon>
        <taxon>Actinomycetota</taxon>
        <taxon>Actinomycetes</taxon>
        <taxon>Pseudonocardiales</taxon>
        <taxon>Pseudonocardiaceae</taxon>
        <taxon>Actinokineospora</taxon>
    </lineage>
</organism>
<keyword evidence="3" id="KW-1185">Reference proteome</keyword>
<dbReference type="RefSeq" id="WP_075977175.1">
    <property type="nucleotide sequence ID" value="NZ_MKQR01000026.1"/>
</dbReference>
<name>A0A1Q9LEQ7_9PSEU</name>
<dbReference type="EMBL" id="MKQR01000026">
    <property type="protein sequence ID" value="OLR90500.1"/>
    <property type="molecule type" value="Genomic_DNA"/>
</dbReference>
<reference evidence="2 3" key="1">
    <citation type="submission" date="2016-10" db="EMBL/GenBank/DDBJ databases">
        <title>The Draft Genome Sequence of Actinokineospora bangkokensis 44EHWT reveals the biosynthetic pathway of antifungal compounds Thailandins with unusual extender unit butylmalonyl-CoA.</title>
        <authorList>
            <person name="Greule A."/>
            <person name="Intra B."/>
            <person name="Flemming S."/>
            <person name="Rommel M.G."/>
            <person name="Panbangred W."/>
            <person name="Bechthold A."/>
        </authorList>
    </citation>
    <scope>NUCLEOTIDE SEQUENCE [LARGE SCALE GENOMIC DNA]</scope>
    <source>
        <strain evidence="2 3">44EHW</strain>
    </source>
</reference>
<dbReference type="AlphaFoldDB" id="A0A1Q9LEQ7"/>
<dbReference type="STRING" id="1193682.BJP25_28105"/>
<accession>A0A1Q9LEQ7</accession>
<dbReference type="Proteomes" id="UP000186040">
    <property type="component" value="Unassembled WGS sequence"/>
</dbReference>
<feature type="region of interest" description="Disordered" evidence="1">
    <location>
        <begin position="1"/>
        <end position="25"/>
    </location>
</feature>
<evidence type="ECO:0000256" key="1">
    <source>
        <dbReference type="SAM" id="MobiDB-lite"/>
    </source>
</evidence>
<dbReference type="OrthoDB" id="9812156at2"/>